<accession>A0A0V1DGS3</accession>
<protein>
    <submittedName>
        <fullName evidence="3">Protein angel-like protein 2</fullName>
    </submittedName>
</protein>
<dbReference type="InterPro" id="IPR005135">
    <property type="entry name" value="Endo/exonuclease/phosphatase"/>
</dbReference>
<dbReference type="OrthoDB" id="10253982at2759"/>
<proteinExistence type="predicted"/>
<feature type="region of interest" description="Disordered" evidence="1">
    <location>
        <begin position="180"/>
        <end position="239"/>
    </location>
</feature>
<evidence type="ECO:0000313" key="3">
    <source>
        <dbReference type="EMBL" id="KRY60539.1"/>
    </source>
</evidence>
<sequence length="672" mass="75662">LNMTEQSQAVFYYCSSSRYMHATMNNASYCKNCTIYVKLQLSQSTDFSNQTNTTPSHFGSDIFSLHSDRCPSTTPRRVRNNQKSSIFAAMESEFRPSMKKSPSANLNTKDRLFGTTDQEFTPRRSRLSDTYRSSVFCTHDQKSPVAVVKKEAVVVKHNGNLKRASEDDDTIDQMDGMFNGDLSKNETSGSENGLTKISFSDANTNDTNNNFNKNESEEESFTKKPISQSARVRQPPGGFSKDIHVVKRSHFDIYSLSFENLNLTKICYSYINLSLKSVVMSSADDLLENEIQTTGREYQISAGSAGFSVCSYNVLSQTLISTNSNNYRRCNPEHLNWTYRRNCLEKMIDEISADVYCLQEVDEADLKRWFVPYFYYRGYSTIYKQKGDRPDGILIAWKRSVFSMVSVKGVELTIPGRIVVPYQIGLIACLRIRALDARSDLTEAQRTVVVANTHLRADQINGDVKLIQLAILLAHVKKLATVEDGNSGQRQQRAVVMCGDFNSTALSPVLSFILNGVLFYPFVDKYHVSGYFRKVGSGLQFPLLPPELGIDESNCCFKEDAQATPTATHASSFRKASLGHTFAFDSVYHFSEHEEKASFASPNPHIVDHIFYSSPTDEQAAGSVPIGLLEWVRRIDFRSFQMDKLNKSMPNSIHGSDHFPVGALFNYLPINK</sequence>
<dbReference type="Pfam" id="PF03372">
    <property type="entry name" value="Exo_endo_phos"/>
    <property type="match status" value="1"/>
</dbReference>
<evidence type="ECO:0000313" key="4">
    <source>
        <dbReference type="Proteomes" id="UP000054653"/>
    </source>
</evidence>
<dbReference type="GO" id="GO:0000175">
    <property type="term" value="F:3'-5'-RNA exonuclease activity"/>
    <property type="evidence" value="ECO:0007669"/>
    <property type="project" value="TreeGrafter"/>
</dbReference>
<dbReference type="PANTHER" id="PTHR12121">
    <property type="entry name" value="CARBON CATABOLITE REPRESSOR PROTEIN 4"/>
    <property type="match status" value="1"/>
</dbReference>
<feature type="non-terminal residue" evidence="3">
    <location>
        <position position="1"/>
    </location>
</feature>
<dbReference type="SUPFAM" id="SSF56219">
    <property type="entry name" value="DNase I-like"/>
    <property type="match status" value="1"/>
</dbReference>
<organism evidence="3 4">
    <name type="scientific">Trichinella britovi</name>
    <name type="common">Parasitic roundworm</name>
    <dbReference type="NCBI Taxonomy" id="45882"/>
    <lineage>
        <taxon>Eukaryota</taxon>
        <taxon>Metazoa</taxon>
        <taxon>Ecdysozoa</taxon>
        <taxon>Nematoda</taxon>
        <taxon>Enoplea</taxon>
        <taxon>Dorylaimia</taxon>
        <taxon>Trichinellida</taxon>
        <taxon>Trichinellidae</taxon>
        <taxon>Trichinella</taxon>
    </lineage>
</organism>
<keyword evidence="4" id="KW-1185">Reference proteome</keyword>
<dbReference type="InterPro" id="IPR050410">
    <property type="entry name" value="CCR4/nocturin_mRNA_transcr"/>
</dbReference>
<evidence type="ECO:0000256" key="1">
    <source>
        <dbReference type="SAM" id="MobiDB-lite"/>
    </source>
</evidence>
<gene>
    <name evidence="3" type="primary">angel2</name>
    <name evidence="3" type="ORF">T03_16276</name>
</gene>
<dbReference type="AlphaFoldDB" id="A0A0V1DGS3"/>
<name>A0A0V1DGS3_TRIBR</name>
<dbReference type="EMBL" id="JYDI01000005">
    <property type="protein sequence ID" value="KRY60539.1"/>
    <property type="molecule type" value="Genomic_DNA"/>
</dbReference>
<feature type="domain" description="Endonuclease/exonuclease/phosphatase" evidence="2">
    <location>
        <begin position="310"/>
        <end position="658"/>
    </location>
</feature>
<feature type="compositionally biased region" description="Polar residues" evidence="1">
    <location>
        <begin position="185"/>
        <end position="197"/>
    </location>
</feature>
<comment type="caution">
    <text evidence="3">The sequence shown here is derived from an EMBL/GenBank/DDBJ whole genome shotgun (WGS) entry which is preliminary data.</text>
</comment>
<reference evidence="3 4" key="1">
    <citation type="submission" date="2015-01" db="EMBL/GenBank/DDBJ databases">
        <title>Evolution of Trichinella species and genotypes.</title>
        <authorList>
            <person name="Korhonen P.K."/>
            <person name="Edoardo P."/>
            <person name="Giuseppe L.R."/>
            <person name="Gasser R.B."/>
        </authorList>
    </citation>
    <scope>NUCLEOTIDE SEQUENCE [LARGE SCALE GENOMIC DNA]</scope>
    <source>
        <strain evidence="3">ISS120</strain>
    </source>
</reference>
<dbReference type="Proteomes" id="UP000054653">
    <property type="component" value="Unassembled WGS sequence"/>
</dbReference>
<dbReference type="Gene3D" id="3.60.10.10">
    <property type="entry name" value="Endonuclease/exonuclease/phosphatase"/>
    <property type="match status" value="1"/>
</dbReference>
<feature type="compositionally biased region" description="Low complexity" evidence="1">
    <location>
        <begin position="198"/>
        <end position="213"/>
    </location>
</feature>
<dbReference type="PANTHER" id="PTHR12121:SF34">
    <property type="entry name" value="PROTEIN ANGEL"/>
    <property type="match status" value="1"/>
</dbReference>
<evidence type="ECO:0000259" key="2">
    <source>
        <dbReference type="Pfam" id="PF03372"/>
    </source>
</evidence>
<dbReference type="OMA" id="YRRNCLE"/>
<dbReference type="InterPro" id="IPR036691">
    <property type="entry name" value="Endo/exonu/phosph_ase_sf"/>
</dbReference>